<proteinExistence type="predicted"/>
<dbReference type="EMBL" id="WWBZ02000033">
    <property type="protein sequence ID" value="KAF4307059.1"/>
    <property type="molecule type" value="Genomic_DNA"/>
</dbReference>
<keyword evidence="2" id="KW-1185">Reference proteome</keyword>
<dbReference type="OrthoDB" id="10374784at2759"/>
<accession>A0A8H4N184</accession>
<comment type="caution">
    <text evidence="1">The sequence shown here is derived from an EMBL/GenBank/DDBJ whole genome shotgun (WGS) entry which is preliminary data.</text>
</comment>
<gene>
    <name evidence="1" type="ORF">GTA08_BOTSDO05532</name>
</gene>
<evidence type="ECO:0000313" key="1">
    <source>
        <dbReference type="EMBL" id="KAF4307059.1"/>
    </source>
</evidence>
<dbReference type="Proteomes" id="UP000572817">
    <property type="component" value="Unassembled WGS sequence"/>
</dbReference>
<organism evidence="1 2">
    <name type="scientific">Botryosphaeria dothidea</name>
    <dbReference type="NCBI Taxonomy" id="55169"/>
    <lineage>
        <taxon>Eukaryota</taxon>
        <taxon>Fungi</taxon>
        <taxon>Dikarya</taxon>
        <taxon>Ascomycota</taxon>
        <taxon>Pezizomycotina</taxon>
        <taxon>Dothideomycetes</taxon>
        <taxon>Dothideomycetes incertae sedis</taxon>
        <taxon>Botryosphaeriales</taxon>
        <taxon>Botryosphaeriaceae</taxon>
        <taxon>Botryosphaeria</taxon>
    </lineage>
</organism>
<sequence length="190" mass="21593">METYRIDIPRFRITYAVDDGDLKVQYAIFSAGPATSLTLLQVDINEMTLAEDALDDQRQPKIFCGYFNDGTTQDNVFGRLQPAWTASAGFSLDGSLDLNVAMKPAKIVWLVGEQPVSRDVVARHTVWKENPDSSMEGREKWVRDVLWENELNDGPKRDAIFAAIKTLQQLQKGIGEHEQYRSWKLDTQNL</sequence>
<dbReference type="AlphaFoldDB" id="A0A8H4N184"/>
<evidence type="ECO:0000313" key="2">
    <source>
        <dbReference type="Proteomes" id="UP000572817"/>
    </source>
</evidence>
<reference evidence="1" key="1">
    <citation type="submission" date="2020-04" db="EMBL/GenBank/DDBJ databases">
        <title>Genome Assembly and Annotation of Botryosphaeria dothidea sdau 11-99, a Latent Pathogen of Apple Fruit Ring Rot in China.</title>
        <authorList>
            <person name="Yu C."/>
            <person name="Diao Y."/>
            <person name="Lu Q."/>
            <person name="Zhao J."/>
            <person name="Cui S."/>
            <person name="Peng C."/>
            <person name="He B."/>
            <person name="Liu H."/>
        </authorList>
    </citation>
    <scope>NUCLEOTIDE SEQUENCE [LARGE SCALE GENOMIC DNA]</scope>
    <source>
        <strain evidence="1">Sdau11-99</strain>
    </source>
</reference>
<name>A0A8H4N184_9PEZI</name>
<protein>
    <submittedName>
        <fullName evidence="1">Uncharacterized protein</fullName>
    </submittedName>
</protein>